<dbReference type="SUPFAM" id="SSF56672">
    <property type="entry name" value="DNA/RNA polymerases"/>
    <property type="match status" value="1"/>
</dbReference>
<dbReference type="PANTHER" id="PTHR37984">
    <property type="entry name" value="PROTEIN CBG26694"/>
    <property type="match status" value="1"/>
</dbReference>
<evidence type="ECO:0000259" key="9">
    <source>
        <dbReference type="Pfam" id="PF17919"/>
    </source>
</evidence>
<evidence type="ECO:0000256" key="5">
    <source>
        <dbReference type="ARBA" id="ARBA00022759"/>
    </source>
</evidence>
<dbReference type="GO" id="GO:0006508">
    <property type="term" value="P:proteolysis"/>
    <property type="evidence" value="ECO:0007669"/>
    <property type="project" value="UniProtKB-KW"/>
</dbReference>
<sequence length="330" mass="38259">MTVTEYAAKFTQLSRYALNVVANEQIRVQQFQEGLRLNIRAQVALFMLRTYSEVVARALVIERKMEEAQKVETKWVCHACVLCIGGLEVTMEFVLLDISSFDVIVGMDWLARHHAVLDCYLKKIYLRSGYHQLRIRESDIPKTAFHTRYGHYGFVVMPFGLTNALAAFMDMMNCIYRPYLDPFVVRFVENFSIIACPMTRLTRKGVNFRWNHKCEESFQELKRRLTTTPVLITPISGNIYTVYCDASRNGLGCVLMQRGIVVAYASRPLKNYEQNYLTHNLELEAIVFALKLWRHYLDGENFDGFSDHKSLKYIFSQKILVQGKGDGWKP</sequence>
<dbReference type="GO" id="GO:0008233">
    <property type="term" value="F:peptidase activity"/>
    <property type="evidence" value="ECO:0007669"/>
    <property type="project" value="UniProtKB-KW"/>
</dbReference>
<dbReference type="FunFam" id="3.10.10.10:FF:000007">
    <property type="entry name" value="Retrovirus-related Pol polyprotein from transposon 17.6-like Protein"/>
    <property type="match status" value="1"/>
</dbReference>
<keyword evidence="6" id="KW-0378">Hydrolase</keyword>
<evidence type="ECO:0000256" key="1">
    <source>
        <dbReference type="ARBA" id="ARBA00022670"/>
    </source>
</evidence>
<dbReference type="InterPro" id="IPR050951">
    <property type="entry name" value="Retrovirus_Pol_polyprotein"/>
</dbReference>
<keyword evidence="3" id="KW-0548">Nucleotidyltransferase</keyword>
<evidence type="ECO:0000313" key="11">
    <source>
        <dbReference type="Proteomes" id="UP000288805"/>
    </source>
</evidence>
<reference evidence="10 11" key="1">
    <citation type="journal article" date="2018" name="PLoS Genet.">
        <title>Population sequencing reveals clonal diversity and ancestral inbreeding in the grapevine cultivar Chardonnay.</title>
        <authorList>
            <person name="Roach M.J."/>
            <person name="Johnson D.L."/>
            <person name="Bohlmann J."/>
            <person name="van Vuuren H.J."/>
            <person name="Jones S.J."/>
            <person name="Pretorius I.S."/>
            <person name="Schmidt S.A."/>
            <person name="Borneman A.R."/>
        </authorList>
    </citation>
    <scope>NUCLEOTIDE SEQUENCE [LARGE SCALE GENOMIC DNA]</scope>
    <source>
        <strain evidence="11">cv. Chardonnay</strain>
        <tissue evidence="10">Leaf</tissue>
    </source>
</reference>
<evidence type="ECO:0000256" key="3">
    <source>
        <dbReference type="ARBA" id="ARBA00022695"/>
    </source>
</evidence>
<dbReference type="Pfam" id="PF08284">
    <property type="entry name" value="RVP_2"/>
    <property type="match status" value="1"/>
</dbReference>
<keyword evidence="1" id="KW-0645">Protease</keyword>
<evidence type="ECO:0000256" key="8">
    <source>
        <dbReference type="ARBA" id="ARBA00023268"/>
    </source>
</evidence>
<organism evidence="10 11">
    <name type="scientific">Vitis vinifera</name>
    <name type="common">Grape</name>
    <dbReference type="NCBI Taxonomy" id="29760"/>
    <lineage>
        <taxon>Eukaryota</taxon>
        <taxon>Viridiplantae</taxon>
        <taxon>Streptophyta</taxon>
        <taxon>Embryophyta</taxon>
        <taxon>Tracheophyta</taxon>
        <taxon>Spermatophyta</taxon>
        <taxon>Magnoliopsida</taxon>
        <taxon>eudicotyledons</taxon>
        <taxon>Gunneridae</taxon>
        <taxon>Pentapetalae</taxon>
        <taxon>rosids</taxon>
        <taxon>Vitales</taxon>
        <taxon>Vitaceae</taxon>
        <taxon>Viteae</taxon>
        <taxon>Vitis</taxon>
    </lineage>
</organism>
<keyword evidence="7" id="KW-0695">RNA-directed DNA polymerase</keyword>
<dbReference type="EMBL" id="QGNW01002533">
    <property type="protein sequence ID" value="RVW18333.1"/>
    <property type="molecule type" value="Genomic_DNA"/>
</dbReference>
<dbReference type="GO" id="GO:0004519">
    <property type="term" value="F:endonuclease activity"/>
    <property type="evidence" value="ECO:0007669"/>
    <property type="project" value="UniProtKB-KW"/>
</dbReference>
<dbReference type="InterPro" id="IPR043502">
    <property type="entry name" value="DNA/RNA_pol_sf"/>
</dbReference>
<keyword evidence="4" id="KW-0540">Nuclease</keyword>
<evidence type="ECO:0000256" key="6">
    <source>
        <dbReference type="ARBA" id="ARBA00022801"/>
    </source>
</evidence>
<evidence type="ECO:0000256" key="7">
    <source>
        <dbReference type="ARBA" id="ARBA00022918"/>
    </source>
</evidence>
<dbReference type="PANTHER" id="PTHR37984:SF5">
    <property type="entry name" value="PROTEIN NYNRIN-LIKE"/>
    <property type="match status" value="1"/>
</dbReference>
<dbReference type="Proteomes" id="UP000288805">
    <property type="component" value="Unassembled WGS sequence"/>
</dbReference>
<dbReference type="InterPro" id="IPR041577">
    <property type="entry name" value="RT_RNaseH_2"/>
</dbReference>
<feature type="domain" description="Reverse transcriptase/retrotransposon-derived protein RNase H-like" evidence="9">
    <location>
        <begin position="210"/>
        <end position="302"/>
    </location>
</feature>
<proteinExistence type="predicted"/>
<protein>
    <submittedName>
        <fullName evidence="10">Retrovirus-related Pol polyprotein from transposon 17.6</fullName>
    </submittedName>
</protein>
<dbReference type="InterPro" id="IPR043128">
    <property type="entry name" value="Rev_trsase/Diguanyl_cyclase"/>
</dbReference>
<dbReference type="CDD" id="cd00303">
    <property type="entry name" value="retropepsin_like"/>
    <property type="match status" value="1"/>
</dbReference>
<dbReference type="CDD" id="cd09274">
    <property type="entry name" value="RNase_HI_RT_Ty3"/>
    <property type="match status" value="1"/>
</dbReference>
<dbReference type="Gene3D" id="3.30.70.270">
    <property type="match status" value="1"/>
</dbReference>
<evidence type="ECO:0000313" key="10">
    <source>
        <dbReference type="EMBL" id="RVW18333.1"/>
    </source>
</evidence>
<dbReference type="Pfam" id="PF17919">
    <property type="entry name" value="RT_RNaseH_2"/>
    <property type="match status" value="1"/>
</dbReference>
<gene>
    <name evidence="10" type="primary">pol_2504</name>
    <name evidence="10" type="ORF">CK203_113626</name>
</gene>
<evidence type="ECO:0000256" key="4">
    <source>
        <dbReference type="ARBA" id="ARBA00022722"/>
    </source>
</evidence>
<name>A0A438C4Z7_VITVI</name>
<dbReference type="Gene3D" id="3.10.10.10">
    <property type="entry name" value="HIV Type 1 Reverse Transcriptase, subunit A, domain 1"/>
    <property type="match status" value="1"/>
</dbReference>
<dbReference type="GO" id="GO:0003964">
    <property type="term" value="F:RNA-directed DNA polymerase activity"/>
    <property type="evidence" value="ECO:0007669"/>
    <property type="project" value="UniProtKB-KW"/>
</dbReference>
<keyword evidence="8" id="KW-0511">Multifunctional enzyme</keyword>
<keyword evidence="2" id="KW-0808">Transferase</keyword>
<keyword evidence="5" id="KW-0255">Endonuclease</keyword>
<accession>A0A438C4Z7</accession>
<evidence type="ECO:0000256" key="2">
    <source>
        <dbReference type="ARBA" id="ARBA00022679"/>
    </source>
</evidence>
<dbReference type="CDD" id="cd01647">
    <property type="entry name" value="RT_LTR"/>
    <property type="match status" value="1"/>
</dbReference>
<dbReference type="AlphaFoldDB" id="A0A438C4Z7"/>
<comment type="caution">
    <text evidence="10">The sequence shown here is derived from an EMBL/GenBank/DDBJ whole genome shotgun (WGS) entry which is preliminary data.</text>
</comment>